<dbReference type="Proteomes" id="UP000241394">
    <property type="component" value="Chromosome LG14"/>
</dbReference>
<keyword evidence="9" id="KW-0732">Signal</keyword>
<dbReference type="AlphaFoldDB" id="A0A2R6QNI6"/>
<gene>
    <name evidence="11" type="ORF">CEY00_Acc15767</name>
</gene>
<proteinExistence type="predicted"/>
<dbReference type="PROSITE" id="PS50011">
    <property type="entry name" value="PROTEIN_KINASE_DOM"/>
    <property type="match status" value="1"/>
</dbReference>
<reference evidence="12" key="2">
    <citation type="journal article" date="2018" name="BMC Genomics">
        <title>A manually annotated Actinidia chinensis var. chinensis (kiwifruit) genome highlights the challenges associated with draft genomes and gene prediction in plants.</title>
        <authorList>
            <person name="Pilkington S.M."/>
            <person name="Crowhurst R."/>
            <person name="Hilario E."/>
            <person name="Nardozza S."/>
            <person name="Fraser L."/>
            <person name="Peng Y."/>
            <person name="Gunaseelan K."/>
            <person name="Simpson R."/>
            <person name="Tahir J."/>
            <person name="Deroles S.C."/>
            <person name="Templeton K."/>
            <person name="Luo Z."/>
            <person name="Davy M."/>
            <person name="Cheng C."/>
            <person name="McNeilage M."/>
            <person name="Scaglione D."/>
            <person name="Liu Y."/>
            <person name="Zhang Q."/>
            <person name="Datson P."/>
            <person name="De Silva N."/>
            <person name="Gardiner S.E."/>
            <person name="Bassett H."/>
            <person name="Chagne D."/>
            <person name="McCallum J."/>
            <person name="Dzierzon H."/>
            <person name="Deng C."/>
            <person name="Wang Y.Y."/>
            <person name="Barron L."/>
            <person name="Manako K."/>
            <person name="Bowen J."/>
            <person name="Foster T.M."/>
            <person name="Erridge Z.A."/>
            <person name="Tiffin H."/>
            <person name="Waite C.N."/>
            <person name="Davies K.M."/>
            <person name="Grierson E.P."/>
            <person name="Laing W.A."/>
            <person name="Kirk R."/>
            <person name="Chen X."/>
            <person name="Wood M."/>
            <person name="Montefiori M."/>
            <person name="Brummell D.A."/>
            <person name="Schwinn K.E."/>
            <person name="Catanach A."/>
            <person name="Fullerton C."/>
            <person name="Li D."/>
            <person name="Meiyalaghan S."/>
            <person name="Nieuwenhuizen N."/>
            <person name="Read N."/>
            <person name="Prakash R."/>
            <person name="Hunter D."/>
            <person name="Zhang H."/>
            <person name="McKenzie M."/>
            <person name="Knabel M."/>
            <person name="Harris A."/>
            <person name="Allan A.C."/>
            <person name="Gleave A."/>
            <person name="Chen A."/>
            <person name="Janssen B.J."/>
            <person name="Plunkett B."/>
            <person name="Ampomah-Dwamena C."/>
            <person name="Voogd C."/>
            <person name="Leif D."/>
            <person name="Lafferty D."/>
            <person name="Souleyre E.J.F."/>
            <person name="Varkonyi-Gasic E."/>
            <person name="Gambi F."/>
            <person name="Hanley J."/>
            <person name="Yao J.L."/>
            <person name="Cheung J."/>
            <person name="David K.M."/>
            <person name="Warren B."/>
            <person name="Marsh K."/>
            <person name="Snowden K.C."/>
            <person name="Lin-Wang K."/>
            <person name="Brian L."/>
            <person name="Martinez-Sanchez M."/>
            <person name="Wang M."/>
            <person name="Ileperuma N."/>
            <person name="Macnee N."/>
            <person name="Campin R."/>
            <person name="McAtee P."/>
            <person name="Drummond R.S.M."/>
            <person name="Espley R.V."/>
            <person name="Ireland H.S."/>
            <person name="Wu R."/>
            <person name="Atkinson R.G."/>
            <person name="Karunairetnam S."/>
            <person name="Bulley S."/>
            <person name="Chunkath S."/>
            <person name="Hanley Z."/>
            <person name="Storey R."/>
            <person name="Thrimawithana A.H."/>
            <person name="Thomson S."/>
            <person name="David C."/>
            <person name="Testolin R."/>
            <person name="Huang H."/>
            <person name="Hellens R.P."/>
            <person name="Schaffer R.J."/>
        </authorList>
    </citation>
    <scope>NUCLEOTIDE SEQUENCE [LARGE SCALE GENOMIC DNA]</scope>
    <source>
        <strain evidence="12">cv. Red5</strain>
    </source>
</reference>
<dbReference type="Pfam" id="PF00560">
    <property type="entry name" value="LRR_1"/>
    <property type="match status" value="3"/>
</dbReference>
<evidence type="ECO:0000259" key="10">
    <source>
        <dbReference type="PROSITE" id="PS50011"/>
    </source>
</evidence>
<name>A0A2R6QNI6_ACTCC</name>
<dbReference type="FunFam" id="1.10.510.10:FF:000513">
    <property type="entry name" value="Protein NSP-INTERACTING KINASE 2"/>
    <property type="match status" value="1"/>
</dbReference>
<evidence type="ECO:0000256" key="9">
    <source>
        <dbReference type="SAM" id="SignalP"/>
    </source>
</evidence>
<accession>A0A2R6QNI6</accession>
<protein>
    <submittedName>
        <fullName evidence="11">Protein STRUBBELIG-RECEPTOR FAMILY 8 like</fullName>
    </submittedName>
</protein>
<reference evidence="11 12" key="1">
    <citation type="submission" date="2017-07" db="EMBL/GenBank/DDBJ databases">
        <title>An improved, manually edited Actinidia chinensis var. chinensis (kiwifruit) genome highlights the challenges associated with draft genomes and gene prediction in plants.</title>
        <authorList>
            <person name="Pilkington S."/>
            <person name="Crowhurst R."/>
            <person name="Hilario E."/>
            <person name="Nardozza S."/>
            <person name="Fraser L."/>
            <person name="Peng Y."/>
            <person name="Gunaseelan K."/>
            <person name="Simpson R."/>
            <person name="Tahir J."/>
            <person name="Deroles S."/>
            <person name="Templeton K."/>
            <person name="Luo Z."/>
            <person name="Davy M."/>
            <person name="Cheng C."/>
            <person name="Mcneilage M."/>
            <person name="Scaglione D."/>
            <person name="Liu Y."/>
            <person name="Zhang Q."/>
            <person name="Datson P."/>
            <person name="De Silva N."/>
            <person name="Gardiner S."/>
            <person name="Bassett H."/>
            <person name="Chagne D."/>
            <person name="Mccallum J."/>
            <person name="Dzierzon H."/>
            <person name="Deng C."/>
            <person name="Wang Y.-Y."/>
            <person name="Barron N."/>
            <person name="Manako K."/>
            <person name="Bowen J."/>
            <person name="Foster T."/>
            <person name="Erridge Z."/>
            <person name="Tiffin H."/>
            <person name="Waite C."/>
            <person name="Davies K."/>
            <person name="Grierson E."/>
            <person name="Laing W."/>
            <person name="Kirk R."/>
            <person name="Chen X."/>
            <person name="Wood M."/>
            <person name="Montefiori M."/>
            <person name="Brummell D."/>
            <person name="Schwinn K."/>
            <person name="Catanach A."/>
            <person name="Fullerton C."/>
            <person name="Li D."/>
            <person name="Meiyalaghan S."/>
            <person name="Nieuwenhuizen N."/>
            <person name="Read N."/>
            <person name="Prakash R."/>
            <person name="Hunter D."/>
            <person name="Zhang H."/>
            <person name="Mckenzie M."/>
            <person name="Knabel M."/>
            <person name="Harris A."/>
            <person name="Allan A."/>
            <person name="Chen A."/>
            <person name="Janssen B."/>
            <person name="Plunkett B."/>
            <person name="Dwamena C."/>
            <person name="Voogd C."/>
            <person name="Leif D."/>
            <person name="Lafferty D."/>
            <person name="Souleyre E."/>
            <person name="Varkonyi-Gasic E."/>
            <person name="Gambi F."/>
            <person name="Hanley J."/>
            <person name="Yao J.-L."/>
            <person name="Cheung J."/>
            <person name="David K."/>
            <person name="Warren B."/>
            <person name="Marsh K."/>
            <person name="Snowden K."/>
            <person name="Lin-Wang K."/>
            <person name="Brian L."/>
            <person name="Martinez-Sanchez M."/>
            <person name="Wang M."/>
            <person name="Ileperuma N."/>
            <person name="Macnee N."/>
            <person name="Campin R."/>
            <person name="Mcatee P."/>
            <person name="Drummond R."/>
            <person name="Espley R."/>
            <person name="Ireland H."/>
            <person name="Wu R."/>
            <person name="Atkinson R."/>
            <person name="Karunairetnam S."/>
            <person name="Bulley S."/>
            <person name="Chunkath S."/>
            <person name="Hanley Z."/>
            <person name="Storey R."/>
            <person name="Thrimawithana A."/>
            <person name="Thomson S."/>
            <person name="David C."/>
            <person name="Testolin R."/>
        </authorList>
    </citation>
    <scope>NUCLEOTIDE SEQUENCE [LARGE SCALE GENOMIC DNA]</scope>
    <source>
        <strain evidence="12">cv. Red5</strain>
        <tissue evidence="11">Young leaf</tissue>
    </source>
</reference>
<dbReference type="FunFam" id="3.30.200.20:FF:000371">
    <property type="entry name" value="Protein NSP-INTERACTING KINASE 2"/>
    <property type="match status" value="1"/>
</dbReference>
<dbReference type="Pfam" id="PF07714">
    <property type="entry name" value="PK_Tyr_Ser-Thr"/>
    <property type="match status" value="1"/>
</dbReference>
<keyword evidence="4" id="KW-0677">Repeat</keyword>
<feature type="chain" id="PRO_5015346659" evidence="9">
    <location>
        <begin position="20"/>
        <end position="683"/>
    </location>
</feature>
<dbReference type="InterPro" id="IPR001611">
    <property type="entry name" value="Leu-rich_rpt"/>
</dbReference>
<comment type="subcellular location">
    <subcellularLocation>
        <location evidence="1">Membrane</location>
    </subcellularLocation>
</comment>
<dbReference type="PANTHER" id="PTHR48056">
    <property type="entry name" value="LRR RECEPTOR-LIKE SERINE/THREONINE-PROTEIN KINASE-RELATED"/>
    <property type="match status" value="1"/>
</dbReference>
<evidence type="ECO:0000313" key="12">
    <source>
        <dbReference type="Proteomes" id="UP000241394"/>
    </source>
</evidence>
<dbReference type="STRING" id="1590841.A0A2R6QNI6"/>
<feature type="signal peptide" evidence="9">
    <location>
        <begin position="1"/>
        <end position="19"/>
    </location>
</feature>
<dbReference type="InterPro" id="IPR000719">
    <property type="entry name" value="Prot_kinase_dom"/>
</dbReference>
<dbReference type="Pfam" id="PF13855">
    <property type="entry name" value="LRR_8"/>
    <property type="match status" value="1"/>
</dbReference>
<dbReference type="Gene3D" id="1.10.510.10">
    <property type="entry name" value="Transferase(Phosphotransferase) domain 1"/>
    <property type="match status" value="1"/>
</dbReference>
<keyword evidence="12" id="KW-1185">Reference proteome</keyword>
<evidence type="ECO:0000256" key="3">
    <source>
        <dbReference type="ARBA" id="ARBA00022692"/>
    </source>
</evidence>
<dbReference type="CDD" id="cd14066">
    <property type="entry name" value="STKc_IRAK"/>
    <property type="match status" value="1"/>
</dbReference>
<keyword evidence="2" id="KW-0433">Leucine-rich repeat</keyword>
<dbReference type="InterPro" id="IPR032675">
    <property type="entry name" value="LRR_dom_sf"/>
</dbReference>
<keyword evidence="3 8" id="KW-0812">Transmembrane</keyword>
<evidence type="ECO:0000313" key="11">
    <source>
        <dbReference type="EMBL" id="PSS11493.1"/>
    </source>
</evidence>
<comment type="caution">
    <text evidence="11">The sequence shown here is derived from an EMBL/GenBank/DDBJ whole genome shotgun (WGS) entry which is preliminary data.</text>
</comment>
<dbReference type="InterPro" id="IPR050647">
    <property type="entry name" value="Plant_LRR-RLKs"/>
</dbReference>
<dbReference type="InParanoid" id="A0A2R6QNI6"/>
<dbReference type="InterPro" id="IPR013210">
    <property type="entry name" value="LRR_N_plant-typ"/>
</dbReference>
<organism evidence="11 12">
    <name type="scientific">Actinidia chinensis var. chinensis</name>
    <name type="common">Chinese soft-hair kiwi</name>
    <dbReference type="NCBI Taxonomy" id="1590841"/>
    <lineage>
        <taxon>Eukaryota</taxon>
        <taxon>Viridiplantae</taxon>
        <taxon>Streptophyta</taxon>
        <taxon>Embryophyta</taxon>
        <taxon>Tracheophyta</taxon>
        <taxon>Spermatophyta</taxon>
        <taxon>Magnoliopsida</taxon>
        <taxon>eudicotyledons</taxon>
        <taxon>Gunneridae</taxon>
        <taxon>Pentapetalae</taxon>
        <taxon>asterids</taxon>
        <taxon>Ericales</taxon>
        <taxon>Actinidiaceae</taxon>
        <taxon>Actinidia</taxon>
    </lineage>
</organism>
<evidence type="ECO:0000256" key="4">
    <source>
        <dbReference type="ARBA" id="ARBA00022737"/>
    </source>
</evidence>
<dbReference type="InterPro" id="IPR001245">
    <property type="entry name" value="Ser-Thr/Tyr_kinase_cat_dom"/>
</dbReference>
<dbReference type="OMA" id="CNEHHKV"/>
<dbReference type="Gramene" id="PSS11493">
    <property type="protein sequence ID" value="PSS11493"/>
    <property type="gene ID" value="CEY00_Acc15767"/>
</dbReference>
<dbReference type="GO" id="GO:0004672">
    <property type="term" value="F:protein kinase activity"/>
    <property type="evidence" value="ECO:0007669"/>
    <property type="project" value="InterPro"/>
</dbReference>
<dbReference type="InterPro" id="IPR011009">
    <property type="entry name" value="Kinase-like_dom_sf"/>
</dbReference>
<dbReference type="SUPFAM" id="SSF52058">
    <property type="entry name" value="L domain-like"/>
    <property type="match status" value="1"/>
</dbReference>
<evidence type="ECO:0000256" key="2">
    <source>
        <dbReference type="ARBA" id="ARBA00022614"/>
    </source>
</evidence>
<feature type="transmembrane region" description="Helical" evidence="8">
    <location>
        <begin position="306"/>
        <end position="331"/>
    </location>
</feature>
<evidence type="ECO:0000256" key="8">
    <source>
        <dbReference type="SAM" id="Phobius"/>
    </source>
</evidence>
<feature type="domain" description="Protein kinase" evidence="10">
    <location>
        <begin position="411"/>
        <end position="678"/>
    </location>
</feature>
<dbReference type="SUPFAM" id="SSF56112">
    <property type="entry name" value="Protein kinase-like (PK-like)"/>
    <property type="match status" value="1"/>
</dbReference>
<dbReference type="FunFam" id="3.80.10.10:FF:000379">
    <property type="entry name" value="Protein NSP-INTERACTING KINASE 2"/>
    <property type="match status" value="1"/>
</dbReference>
<dbReference type="Gene3D" id="3.80.10.10">
    <property type="entry name" value="Ribonuclease Inhibitor"/>
    <property type="match status" value="2"/>
</dbReference>
<dbReference type="PANTHER" id="PTHR48056:SF37">
    <property type="entry name" value="PROTEIN KINASE DOMAIN-CONTAINING PROTEIN"/>
    <property type="match status" value="1"/>
</dbReference>
<dbReference type="Gene3D" id="3.30.200.20">
    <property type="entry name" value="Phosphorylase Kinase, domain 1"/>
    <property type="match status" value="1"/>
</dbReference>
<keyword evidence="7" id="KW-0325">Glycoprotein</keyword>
<keyword evidence="5 8" id="KW-1133">Transmembrane helix</keyword>
<dbReference type="EMBL" id="NKQK01000014">
    <property type="protein sequence ID" value="PSS11493.1"/>
    <property type="molecule type" value="Genomic_DNA"/>
</dbReference>
<evidence type="ECO:0000256" key="5">
    <source>
        <dbReference type="ARBA" id="ARBA00022989"/>
    </source>
</evidence>
<dbReference type="FunCoup" id="A0A2R6QNI6">
    <property type="interactions" value="112"/>
</dbReference>
<keyword evidence="6 8" id="KW-0472">Membrane</keyword>
<evidence type="ECO:0000256" key="6">
    <source>
        <dbReference type="ARBA" id="ARBA00023136"/>
    </source>
</evidence>
<dbReference type="Pfam" id="PF08263">
    <property type="entry name" value="LRRNT_2"/>
    <property type="match status" value="1"/>
</dbReference>
<evidence type="ECO:0000256" key="7">
    <source>
        <dbReference type="ARBA" id="ARBA00023180"/>
    </source>
</evidence>
<dbReference type="GO" id="GO:0005524">
    <property type="term" value="F:ATP binding"/>
    <property type="evidence" value="ECO:0007669"/>
    <property type="project" value="InterPro"/>
</dbReference>
<dbReference type="GO" id="GO:0033612">
    <property type="term" value="F:receptor serine/threonine kinase binding"/>
    <property type="evidence" value="ECO:0007669"/>
    <property type="project" value="TreeGrafter"/>
</dbReference>
<evidence type="ECO:0000256" key="1">
    <source>
        <dbReference type="ARBA" id="ARBA00004370"/>
    </source>
</evidence>
<sequence length="683" mass="73984">MGILYWVSALLLLLLRLSGVPTVCGNAELRALMEIKLSLDPDNKYLSSWTSDGDPCSGTFVGVACNDHRKVANISLQGKGLAGKISPAVTELKCLSGLYLHYNALTGEIPSEIANLTELTDLYLNVNNLSGTIPSEIGDMGSLQVLDLCCNQLTGFIPTNMGSLKKLSVLALQHNRLNGPIPASLGNLEMIKRLNLSVNQLSGFIPARLANITQLEVLDVRNNTLSGVVPPSLKRLNGGFHCENNPGLCGVGFPSLRVCSAWDDANVIQVEPFKPIANNTSSQSIPASANFKPHCNQTHCSGSSKLAQVAIVSGVITVTVVFVIGGFLIFIRYRRKKQKIGNTFDASDSQLSTDQGKEFSYRKPASPLVSLEYSNGWDPLADSHDGIGASYKFPPGFKFNLEDVESATQYFSDINILGKSNFSAVYKGILKDGSVVAIKSINVTCCKSEEAEFMKGLSLLTSLRHENLVKLRGFCCSKDRGECFLIYDFASKGNLLQYLDVQDVSRHVLDWPSRVSIISGIAKGIRYLHSSEPSKPAIVHQNISVEKVLIDGNLNPLISDSGLLKLLADDVVFSALKVSAALGYMAPEYITTGRFTQKSDVYAFGVIILQILSGKSKLGHLMRLAAESRQLEDFIDPNLGGKFSDSEAAKLTEITLACTDERPDLRPTMEAVIEELSKCGGTC</sequence>
<dbReference type="GO" id="GO:0016020">
    <property type="term" value="C:membrane"/>
    <property type="evidence" value="ECO:0007669"/>
    <property type="project" value="UniProtKB-SubCell"/>
</dbReference>
<dbReference type="OrthoDB" id="676979at2759"/>
<keyword evidence="11" id="KW-0675">Receptor</keyword>